<gene>
    <name evidence="1" type="ORF">NMA510612_0283</name>
</gene>
<proteinExistence type="predicted"/>
<dbReference type="Proteomes" id="UP000023582">
    <property type="component" value="Chromosome"/>
</dbReference>
<protein>
    <submittedName>
        <fullName evidence="1">Uncharacterized protein</fullName>
    </submittedName>
</protein>
<evidence type="ECO:0000313" key="2">
    <source>
        <dbReference type="Proteomes" id="UP000023582"/>
    </source>
</evidence>
<evidence type="ECO:0000313" key="1">
    <source>
        <dbReference type="EMBL" id="AHW74599.1"/>
    </source>
</evidence>
<reference evidence="1 2" key="1">
    <citation type="journal article" date="2014" name="Genome Announc.">
        <title>Complete Genome Sequence of Neisseria meningitidis Serogroup A Strain NMA510612, Isolated from a Patient with Bacterial Meningitis in China.</title>
        <authorList>
            <person name="Zhang Y."/>
            <person name="Yang J."/>
            <person name="Xu L."/>
            <person name="Zhu Y."/>
            <person name="Liu B."/>
            <person name="Shao Z."/>
            <person name="Zhang X."/>
            <person name="Jin Q."/>
        </authorList>
    </citation>
    <scope>NUCLEOTIDE SEQUENCE [LARGE SCALE GENOMIC DNA]</scope>
    <source>
        <strain evidence="2">NMA510612</strain>
    </source>
</reference>
<dbReference type="EMBL" id="CP007524">
    <property type="protein sequence ID" value="AHW74599.1"/>
    <property type="molecule type" value="Genomic_DNA"/>
</dbReference>
<accession>X5ENR4</accession>
<sequence>MLIHYNISILGTTHKASPDEGCRGGIIRDFREKYGSRTKEFDEMPRFPNKDCRKTKKAEF</sequence>
<dbReference type="PATRIC" id="fig|487.517.peg.283"/>
<dbReference type="KEGG" id="nmx:NMA510612_0283"/>
<organism evidence="1 2">
    <name type="scientific">Neisseria meningitidis</name>
    <dbReference type="NCBI Taxonomy" id="487"/>
    <lineage>
        <taxon>Bacteria</taxon>
        <taxon>Pseudomonadati</taxon>
        <taxon>Pseudomonadota</taxon>
        <taxon>Betaproteobacteria</taxon>
        <taxon>Neisseriales</taxon>
        <taxon>Neisseriaceae</taxon>
        <taxon>Neisseria</taxon>
    </lineage>
</organism>
<reference evidence="2" key="2">
    <citation type="submission" date="2014-02" db="EMBL/GenBank/DDBJ databases">
        <title>Complete Genome Sequence of Neisseria meningitides, serogroup A strain 510612.</title>
        <authorList>
            <person name="Zhang X."/>
            <person name="Zhang Y."/>
            <person name="Yang J."/>
            <person name="Zhu Y."/>
            <person name="Jin Q."/>
        </authorList>
    </citation>
    <scope>NUCLEOTIDE SEQUENCE</scope>
    <source>
        <strain evidence="2">NMA510612</strain>
    </source>
</reference>
<dbReference type="AlphaFoldDB" id="X5ENR4"/>
<name>X5ENR4_NEIME</name>